<gene>
    <name evidence="3" type="ORF">CQW29_12660</name>
</gene>
<dbReference type="Proteomes" id="UP000239181">
    <property type="component" value="Unassembled WGS sequence"/>
</dbReference>
<evidence type="ECO:0000259" key="2">
    <source>
        <dbReference type="Pfam" id="PF16452"/>
    </source>
</evidence>
<dbReference type="GO" id="GO:0045892">
    <property type="term" value="P:negative regulation of DNA-templated transcription"/>
    <property type="evidence" value="ECO:0007669"/>
    <property type="project" value="InterPro"/>
</dbReference>
<evidence type="ECO:0000313" key="3">
    <source>
        <dbReference type="EMBL" id="PRD15300.1"/>
    </source>
</evidence>
<dbReference type="InterPro" id="IPR010982">
    <property type="entry name" value="Lambda_DNA-bd_dom_sf"/>
</dbReference>
<dbReference type="Pfam" id="PF16452">
    <property type="entry name" value="Phage_CI_C"/>
    <property type="match status" value="1"/>
</dbReference>
<dbReference type="AlphaFoldDB" id="A0A2S9IBY1"/>
<organism evidence="3 4">
    <name type="scientific">Pantoea coffeiphila</name>
    <dbReference type="NCBI Taxonomy" id="1465635"/>
    <lineage>
        <taxon>Bacteria</taxon>
        <taxon>Pseudomonadati</taxon>
        <taxon>Pseudomonadota</taxon>
        <taxon>Gammaproteobacteria</taxon>
        <taxon>Enterobacterales</taxon>
        <taxon>Erwiniaceae</taxon>
        <taxon>Pantoea</taxon>
    </lineage>
</organism>
<feature type="domain" description="Bacteriophage CI repressor C-terminal" evidence="2">
    <location>
        <begin position="87"/>
        <end position="188"/>
    </location>
</feature>
<evidence type="ECO:0000259" key="1">
    <source>
        <dbReference type="Pfam" id="PF07022"/>
    </source>
</evidence>
<dbReference type="RefSeq" id="WP_105593078.1">
    <property type="nucleotide sequence ID" value="NZ_PDET01000007.1"/>
</dbReference>
<protein>
    <submittedName>
        <fullName evidence="3">Phage repressor protein</fullName>
    </submittedName>
</protein>
<dbReference type="GO" id="GO:0003677">
    <property type="term" value="F:DNA binding"/>
    <property type="evidence" value="ECO:0007669"/>
    <property type="project" value="InterPro"/>
</dbReference>
<sequence length="192" mass="20852">MSLHIDFDTGGAEVLNRVCEAYGFKTKIALADHIGIASSSLAMRYKRGNFPSDIVVRCMAETGANLEWLASGVGPKVSGDALEALRVVRKKIVDGQLYDSGILLIDPSTFLPGTQIPKSPMCVIDGSSQYIVENDFTDVYDDEWIVEIEDKISVRTLTCIPVKKVRVTGGGAPFDCSIADIKVLGRIVLTIR</sequence>
<name>A0A2S9IBY1_9GAMM</name>
<dbReference type="EMBL" id="PDET01000007">
    <property type="protein sequence ID" value="PRD15300.1"/>
    <property type="molecule type" value="Genomic_DNA"/>
</dbReference>
<accession>A0A2S9IBY1</accession>
<proteinExistence type="predicted"/>
<reference evidence="3 4" key="1">
    <citation type="submission" date="2017-10" db="EMBL/GenBank/DDBJ databases">
        <title>Draft genome of two endophytic bacteria isolated from 'guarana' Paullinia cupana (Mart.) Ducke.</title>
        <authorList>
            <person name="Siqueira K.A."/>
            <person name="Liotti R.G."/>
            <person name="Mendes T.A."/>
            <person name="Soares M.A."/>
        </authorList>
    </citation>
    <scope>NUCLEOTIDE SEQUENCE [LARGE SCALE GENOMIC DNA]</scope>
    <source>
        <strain evidence="3 4">342</strain>
    </source>
</reference>
<dbReference type="InterPro" id="IPR010744">
    <property type="entry name" value="Phage_CI_N"/>
</dbReference>
<dbReference type="Gene3D" id="1.10.260.40">
    <property type="entry name" value="lambda repressor-like DNA-binding domains"/>
    <property type="match status" value="1"/>
</dbReference>
<dbReference type="GO" id="GO:0051259">
    <property type="term" value="P:protein complex oligomerization"/>
    <property type="evidence" value="ECO:0007669"/>
    <property type="project" value="InterPro"/>
</dbReference>
<comment type="caution">
    <text evidence="3">The sequence shown here is derived from an EMBL/GenBank/DDBJ whole genome shotgun (WGS) entry which is preliminary data.</text>
</comment>
<evidence type="ECO:0000313" key="4">
    <source>
        <dbReference type="Proteomes" id="UP000239181"/>
    </source>
</evidence>
<dbReference type="InterPro" id="IPR032499">
    <property type="entry name" value="Phage_CI_C"/>
</dbReference>
<feature type="domain" description="Bacteriophage CI repressor N-terminal" evidence="1">
    <location>
        <begin position="13"/>
        <end position="75"/>
    </location>
</feature>
<dbReference type="Gene3D" id="2.10.109.10">
    <property type="entry name" value="Umud Fragment, subunit A"/>
    <property type="match status" value="1"/>
</dbReference>
<dbReference type="OrthoDB" id="7067028at2"/>
<dbReference type="Pfam" id="PF07022">
    <property type="entry name" value="Phage_CI_repr"/>
    <property type="match status" value="1"/>
</dbReference>
<keyword evidence="4" id="KW-1185">Reference proteome</keyword>